<evidence type="ECO:0000313" key="8">
    <source>
        <dbReference type="EnsemblPlants" id="PNT69037"/>
    </source>
</evidence>
<reference evidence="7 8" key="1">
    <citation type="journal article" date="2010" name="Nature">
        <title>Genome sequencing and analysis of the model grass Brachypodium distachyon.</title>
        <authorList>
            <consortium name="International Brachypodium Initiative"/>
        </authorList>
    </citation>
    <scope>NUCLEOTIDE SEQUENCE [LARGE SCALE GENOMIC DNA]</scope>
    <source>
        <strain evidence="7 8">Bd21</strain>
    </source>
</reference>
<organism evidence="7">
    <name type="scientific">Brachypodium distachyon</name>
    <name type="common">Purple false brome</name>
    <name type="synonym">Trachynia distachya</name>
    <dbReference type="NCBI Taxonomy" id="15368"/>
    <lineage>
        <taxon>Eukaryota</taxon>
        <taxon>Viridiplantae</taxon>
        <taxon>Streptophyta</taxon>
        <taxon>Embryophyta</taxon>
        <taxon>Tracheophyta</taxon>
        <taxon>Spermatophyta</taxon>
        <taxon>Magnoliopsida</taxon>
        <taxon>Liliopsida</taxon>
        <taxon>Poales</taxon>
        <taxon>Poaceae</taxon>
        <taxon>BOP clade</taxon>
        <taxon>Pooideae</taxon>
        <taxon>Stipodae</taxon>
        <taxon>Brachypodieae</taxon>
        <taxon>Brachypodium</taxon>
    </lineage>
</organism>
<dbReference type="InterPro" id="IPR043325">
    <property type="entry name" value="LTSS"/>
</dbReference>
<evidence type="ECO:0000256" key="5">
    <source>
        <dbReference type="SAM" id="SignalP"/>
    </source>
</evidence>
<keyword evidence="4" id="KW-0325">Glycoprotein</keyword>
<evidence type="ECO:0000256" key="2">
    <source>
        <dbReference type="ARBA" id="ARBA00022729"/>
    </source>
</evidence>
<dbReference type="PANTHER" id="PTHR33044">
    <property type="entry name" value="BIFUNCTIONAL INHIBITOR/LIPID-TRANSFER PROTEIN/SEED STORAGE 2S ALBUMIN SUPERFAMILY PROTEIN-RELATED"/>
    <property type="match status" value="1"/>
</dbReference>
<evidence type="ECO:0000259" key="6">
    <source>
        <dbReference type="Pfam" id="PF14368"/>
    </source>
</evidence>
<dbReference type="InterPro" id="IPR036312">
    <property type="entry name" value="Bifun_inhib/LTP/seed_sf"/>
</dbReference>
<reference evidence="8" key="3">
    <citation type="submission" date="2018-08" db="UniProtKB">
        <authorList>
            <consortium name="EnsemblPlants"/>
        </authorList>
    </citation>
    <scope>IDENTIFICATION</scope>
    <source>
        <strain evidence="8">cv. Bd21</strain>
    </source>
</reference>
<dbReference type="InterPro" id="IPR016140">
    <property type="entry name" value="Bifunc_inhib/LTP/seed_store"/>
</dbReference>
<dbReference type="Gene3D" id="1.10.110.10">
    <property type="entry name" value="Plant lipid-transfer and hydrophobic proteins"/>
    <property type="match status" value="1"/>
</dbReference>
<keyword evidence="2 5" id="KW-0732">Signal</keyword>
<name>A0A2K2D427_BRADI</name>
<feature type="signal peptide" evidence="5">
    <location>
        <begin position="1"/>
        <end position="25"/>
    </location>
</feature>
<evidence type="ECO:0000256" key="1">
    <source>
        <dbReference type="ARBA" id="ARBA00009748"/>
    </source>
</evidence>
<evidence type="ECO:0000313" key="7">
    <source>
        <dbReference type="EMBL" id="PNT69037.1"/>
    </source>
</evidence>
<evidence type="ECO:0000313" key="9">
    <source>
        <dbReference type="Proteomes" id="UP000008810"/>
    </source>
</evidence>
<gene>
    <name evidence="7" type="ORF">BRADI_3g48345v3</name>
</gene>
<dbReference type="OrthoDB" id="681759at2759"/>
<dbReference type="AlphaFoldDB" id="A0A2K2D427"/>
<sequence>MALSKFIALFFALAVLAATLQLSQARVQGLNSNQEEEQYPKLLLLLLPPAGAEASPASHCLRFPDPRFPVSTIVRSTPRRRSRSAVVVITDPAPPAECLTPLMGMAQCMDYLTNITVATPPGKCCDGLKSVIISAPICLCHGMNGGMSKLAPKPIDPIRMLILSARCGTMIPIQKLFMCATQPLPPLTPPTSPTPPASPVFLFIRI</sequence>
<dbReference type="FunCoup" id="A0A2K2D427">
    <property type="interactions" value="5"/>
</dbReference>
<dbReference type="Gramene" id="PNT69037">
    <property type="protein sequence ID" value="PNT69037"/>
    <property type="gene ID" value="BRADI_3g48345v3"/>
</dbReference>
<dbReference type="Pfam" id="PF14368">
    <property type="entry name" value="LTP_2"/>
    <property type="match status" value="1"/>
</dbReference>
<feature type="chain" id="PRO_5033311585" description="Bifunctional inhibitor/plant lipid transfer protein/seed storage helical domain-containing protein" evidence="5">
    <location>
        <begin position="26"/>
        <end position="206"/>
    </location>
</feature>
<dbReference type="EnsemblPlants" id="PNT69037">
    <property type="protein sequence ID" value="PNT69037"/>
    <property type="gene ID" value="BRADI_3g48345v3"/>
</dbReference>
<dbReference type="CDD" id="cd00010">
    <property type="entry name" value="AAI_LTSS"/>
    <property type="match status" value="1"/>
</dbReference>
<dbReference type="EMBL" id="CM000882">
    <property type="protein sequence ID" value="PNT69037.1"/>
    <property type="molecule type" value="Genomic_DNA"/>
</dbReference>
<keyword evidence="3" id="KW-1015">Disulfide bond</keyword>
<keyword evidence="9" id="KW-1185">Reference proteome</keyword>
<proteinExistence type="inferred from homology"/>
<dbReference type="Proteomes" id="UP000008810">
    <property type="component" value="Chromosome 3"/>
</dbReference>
<feature type="domain" description="Bifunctional inhibitor/plant lipid transfer protein/seed storage helical" evidence="6">
    <location>
        <begin position="94"/>
        <end position="173"/>
    </location>
</feature>
<accession>A0A2K2D427</accession>
<protein>
    <recommendedName>
        <fullName evidence="6">Bifunctional inhibitor/plant lipid transfer protein/seed storage helical domain-containing protein</fullName>
    </recommendedName>
</protein>
<reference evidence="7" key="2">
    <citation type="submission" date="2017-06" db="EMBL/GenBank/DDBJ databases">
        <title>WGS assembly of Brachypodium distachyon.</title>
        <authorList>
            <consortium name="The International Brachypodium Initiative"/>
            <person name="Lucas S."/>
            <person name="Harmon-Smith M."/>
            <person name="Lail K."/>
            <person name="Tice H."/>
            <person name="Grimwood J."/>
            <person name="Bruce D."/>
            <person name="Barry K."/>
            <person name="Shu S."/>
            <person name="Lindquist E."/>
            <person name="Wang M."/>
            <person name="Pitluck S."/>
            <person name="Vogel J.P."/>
            <person name="Garvin D.F."/>
            <person name="Mockler T.C."/>
            <person name="Schmutz J."/>
            <person name="Rokhsar D."/>
            <person name="Bevan M.W."/>
        </authorList>
    </citation>
    <scope>NUCLEOTIDE SEQUENCE</scope>
    <source>
        <strain evidence="7">Bd21</strain>
    </source>
</reference>
<comment type="similarity">
    <text evidence="1">Belongs to the plant LTP family.</text>
</comment>
<evidence type="ECO:0000256" key="4">
    <source>
        <dbReference type="ARBA" id="ARBA00023180"/>
    </source>
</evidence>
<dbReference type="InParanoid" id="A0A2K2D427"/>
<evidence type="ECO:0000256" key="3">
    <source>
        <dbReference type="ARBA" id="ARBA00023157"/>
    </source>
</evidence>
<dbReference type="SUPFAM" id="SSF47699">
    <property type="entry name" value="Bifunctional inhibitor/lipid-transfer protein/seed storage 2S albumin"/>
    <property type="match status" value="1"/>
</dbReference>